<accession>A0A3N4ILJ2</accession>
<feature type="non-terminal residue" evidence="2">
    <location>
        <position position="195"/>
    </location>
</feature>
<feature type="region of interest" description="Disordered" evidence="1">
    <location>
        <begin position="1"/>
        <end position="39"/>
    </location>
</feature>
<gene>
    <name evidence="2" type="ORF">BJ508DRAFT_338958</name>
</gene>
<feature type="compositionally biased region" description="Polar residues" evidence="1">
    <location>
        <begin position="1"/>
        <end position="12"/>
    </location>
</feature>
<dbReference type="AlphaFoldDB" id="A0A3N4ILJ2"/>
<dbReference type="Proteomes" id="UP000275078">
    <property type="component" value="Unassembled WGS sequence"/>
</dbReference>
<evidence type="ECO:0000256" key="1">
    <source>
        <dbReference type="SAM" id="MobiDB-lite"/>
    </source>
</evidence>
<reference evidence="2 3" key="1">
    <citation type="journal article" date="2018" name="Nat. Ecol. Evol.">
        <title>Pezizomycetes genomes reveal the molecular basis of ectomycorrhizal truffle lifestyle.</title>
        <authorList>
            <person name="Murat C."/>
            <person name="Payen T."/>
            <person name="Noel B."/>
            <person name="Kuo A."/>
            <person name="Morin E."/>
            <person name="Chen J."/>
            <person name="Kohler A."/>
            <person name="Krizsan K."/>
            <person name="Balestrini R."/>
            <person name="Da Silva C."/>
            <person name="Montanini B."/>
            <person name="Hainaut M."/>
            <person name="Levati E."/>
            <person name="Barry K.W."/>
            <person name="Belfiori B."/>
            <person name="Cichocki N."/>
            <person name="Clum A."/>
            <person name="Dockter R.B."/>
            <person name="Fauchery L."/>
            <person name="Guy J."/>
            <person name="Iotti M."/>
            <person name="Le Tacon F."/>
            <person name="Lindquist E.A."/>
            <person name="Lipzen A."/>
            <person name="Malagnac F."/>
            <person name="Mello A."/>
            <person name="Molinier V."/>
            <person name="Miyauchi S."/>
            <person name="Poulain J."/>
            <person name="Riccioni C."/>
            <person name="Rubini A."/>
            <person name="Sitrit Y."/>
            <person name="Splivallo R."/>
            <person name="Traeger S."/>
            <person name="Wang M."/>
            <person name="Zifcakova L."/>
            <person name="Wipf D."/>
            <person name="Zambonelli A."/>
            <person name="Paolocci F."/>
            <person name="Nowrousian M."/>
            <person name="Ottonello S."/>
            <person name="Baldrian P."/>
            <person name="Spatafora J.W."/>
            <person name="Henrissat B."/>
            <person name="Nagy L.G."/>
            <person name="Aury J.M."/>
            <person name="Wincker P."/>
            <person name="Grigoriev I.V."/>
            <person name="Bonfante P."/>
            <person name="Martin F.M."/>
        </authorList>
    </citation>
    <scope>NUCLEOTIDE SEQUENCE [LARGE SCALE GENOMIC DNA]</scope>
    <source>
        <strain evidence="2 3">RN42</strain>
    </source>
</reference>
<sequence length="195" mass="21904">MATATTLTSRSIHSLVHKQASQVPNAHPPGSEIDSQRNPEPLIIRLPYPTIKRIPVPSTSSWHFSPKAPPSEPQHRLVPGPTPIPLAGFVSNWSFSINVLAASRTMAHGKNCRSLRNGMLRNGATRRDLWRWKPRLKRGSWTWMRGRSVPSSKPRPLKPEKDRWKGEISEGCCYSVMSFVYNCSTTLKNESKSTP</sequence>
<evidence type="ECO:0000313" key="2">
    <source>
        <dbReference type="EMBL" id="RPA85000.1"/>
    </source>
</evidence>
<name>A0A3N4ILJ2_ASCIM</name>
<proteinExistence type="predicted"/>
<keyword evidence="3" id="KW-1185">Reference proteome</keyword>
<organism evidence="2 3">
    <name type="scientific">Ascobolus immersus RN42</name>
    <dbReference type="NCBI Taxonomy" id="1160509"/>
    <lineage>
        <taxon>Eukaryota</taxon>
        <taxon>Fungi</taxon>
        <taxon>Dikarya</taxon>
        <taxon>Ascomycota</taxon>
        <taxon>Pezizomycotina</taxon>
        <taxon>Pezizomycetes</taxon>
        <taxon>Pezizales</taxon>
        <taxon>Ascobolaceae</taxon>
        <taxon>Ascobolus</taxon>
    </lineage>
</organism>
<evidence type="ECO:0000313" key="3">
    <source>
        <dbReference type="Proteomes" id="UP000275078"/>
    </source>
</evidence>
<feature type="region of interest" description="Disordered" evidence="1">
    <location>
        <begin position="59"/>
        <end position="78"/>
    </location>
</feature>
<protein>
    <submittedName>
        <fullName evidence="2">Uncharacterized protein</fullName>
    </submittedName>
</protein>
<dbReference type="EMBL" id="ML119656">
    <property type="protein sequence ID" value="RPA85000.1"/>
    <property type="molecule type" value="Genomic_DNA"/>
</dbReference>